<accession>D4ZMF9</accession>
<dbReference type="Pfam" id="PF13391">
    <property type="entry name" value="HNH_2"/>
    <property type="match status" value="1"/>
</dbReference>
<dbReference type="Proteomes" id="UP000002350">
    <property type="component" value="Chromosome"/>
</dbReference>
<keyword evidence="3" id="KW-1185">Reference proteome</keyword>
<evidence type="ECO:0000259" key="1">
    <source>
        <dbReference type="Pfam" id="PF13391"/>
    </source>
</evidence>
<feature type="domain" description="HNH nuclease" evidence="1">
    <location>
        <begin position="197"/>
        <end position="248"/>
    </location>
</feature>
<name>D4ZMF9_SHEVD</name>
<dbReference type="KEGG" id="svo:SVI_2887"/>
<dbReference type="HOGENOM" id="CLU_930331_0_0_6"/>
<dbReference type="RefSeq" id="WP_013052157.1">
    <property type="nucleotide sequence ID" value="NC_014012.1"/>
</dbReference>
<evidence type="ECO:0000313" key="2">
    <source>
        <dbReference type="EMBL" id="BAJ02858.1"/>
    </source>
</evidence>
<dbReference type="InterPro" id="IPR003615">
    <property type="entry name" value="HNH_nuc"/>
</dbReference>
<organism evidence="2 3">
    <name type="scientific">Shewanella violacea (strain JCM 10179 / CIP 106290 / LMG 19151 / DSS12)</name>
    <dbReference type="NCBI Taxonomy" id="637905"/>
    <lineage>
        <taxon>Bacteria</taxon>
        <taxon>Pseudomonadati</taxon>
        <taxon>Pseudomonadota</taxon>
        <taxon>Gammaproteobacteria</taxon>
        <taxon>Alteromonadales</taxon>
        <taxon>Shewanellaceae</taxon>
        <taxon>Shewanella</taxon>
    </lineage>
</organism>
<dbReference type="EMBL" id="AP011177">
    <property type="protein sequence ID" value="BAJ02858.1"/>
    <property type="molecule type" value="Genomic_DNA"/>
</dbReference>
<dbReference type="eggNOG" id="COG3440">
    <property type="taxonomic scope" value="Bacteria"/>
</dbReference>
<dbReference type="AlphaFoldDB" id="D4ZMF9"/>
<sequence length="299" mass="35725">MNKLFIEFLNKPRAKLWFKQRPHMIHLFEHIFNQLSNIYDHDKINDRFIRSQNKRVPHLLFNLNAKNQEVADNPNSEFGNAIWIKPRYNTSKLTDQYIVHVEVAISFKEHHHHFISFHSGIKSLINSIKENKLKNFDFEGDYVGEEFINTMMDTVPAEDLSLIERLNKDTKKYFKRFPRRQNDFRRLIRNIEREHNITGVKAMEKNCVSSHIKPFSHCKNYEEAHDEYNGLWLEKKMDQLFDKGYITFTKDGDVIVGSACSDELLVHLKLKRHEIHNISPLLKEQLVYMEYHRNAVFKP</sequence>
<protein>
    <recommendedName>
        <fullName evidence="1">HNH nuclease domain-containing protein</fullName>
    </recommendedName>
</protein>
<reference evidence="3" key="1">
    <citation type="journal article" date="2010" name="Mol. Biosyst.">
        <title>Complete genome sequence and comparative analysis of Shewanella violacea, a psychrophilic and piezophilic bacterium from deep sea floor sediments.</title>
        <authorList>
            <person name="Aono E."/>
            <person name="Baba T."/>
            <person name="Ara T."/>
            <person name="Nishi T."/>
            <person name="Nakamichi T."/>
            <person name="Inamoto E."/>
            <person name="Toyonaga H."/>
            <person name="Hasegawa M."/>
            <person name="Takai Y."/>
            <person name="Okumura Y."/>
            <person name="Baba M."/>
            <person name="Tomita M."/>
            <person name="Kato C."/>
            <person name="Oshima T."/>
            <person name="Nakasone K."/>
            <person name="Mori H."/>
        </authorList>
    </citation>
    <scope>NUCLEOTIDE SEQUENCE [LARGE SCALE GENOMIC DNA]</scope>
    <source>
        <strain evidence="3">JCM 10179 / CIP 106290 / LMG 19151 / DSS12</strain>
    </source>
</reference>
<dbReference type="OrthoDB" id="529575at2"/>
<evidence type="ECO:0000313" key="3">
    <source>
        <dbReference type="Proteomes" id="UP000002350"/>
    </source>
</evidence>
<gene>
    <name evidence="2" type="ordered locus">SVI_2887</name>
</gene>
<proteinExistence type="predicted"/>